<feature type="domain" description="GGDEF" evidence="3">
    <location>
        <begin position="449"/>
        <end position="588"/>
    </location>
</feature>
<name>A0ABT5L4U1_9ALTE</name>
<accession>A0ABT5L4U1</accession>
<dbReference type="Pfam" id="PF12469">
    <property type="entry name" value="Cmr2_N"/>
    <property type="match status" value="1"/>
</dbReference>
<keyword evidence="1" id="KW-0547">Nucleotide-binding</keyword>
<dbReference type="InterPro" id="IPR054767">
    <property type="entry name" value="Cas10-Cmr2_palm2"/>
</dbReference>
<keyword evidence="2" id="KW-0051">Antiviral defense</keyword>
<dbReference type="EMBL" id="JAQQXP010000002">
    <property type="protein sequence ID" value="MDC8832069.1"/>
    <property type="molecule type" value="Genomic_DNA"/>
</dbReference>
<dbReference type="NCBIfam" id="TIGR02577">
    <property type="entry name" value="cas_TM1794_Cmr2"/>
    <property type="match status" value="1"/>
</dbReference>
<dbReference type="RefSeq" id="WP_273641853.1">
    <property type="nucleotide sequence ID" value="NZ_JAQQXP010000002.1"/>
</dbReference>
<dbReference type="Proteomes" id="UP001218788">
    <property type="component" value="Unassembled WGS sequence"/>
</dbReference>
<evidence type="ECO:0000313" key="4">
    <source>
        <dbReference type="EMBL" id="MDC8832069.1"/>
    </source>
</evidence>
<evidence type="ECO:0000259" key="3">
    <source>
        <dbReference type="PROSITE" id="PS50887"/>
    </source>
</evidence>
<protein>
    <submittedName>
        <fullName evidence="4">Type III-B CRISPR-associated protein Cas10/Cmr2</fullName>
    </submittedName>
</protein>
<keyword evidence="5" id="KW-1185">Reference proteome</keyword>
<evidence type="ECO:0000256" key="1">
    <source>
        <dbReference type="ARBA" id="ARBA00022741"/>
    </source>
</evidence>
<reference evidence="4 5" key="1">
    <citation type="submission" date="2022-10" db="EMBL/GenBank/DDBJ databases">
        <title>Alteromonas sp. chi3 Genome sequencing.</title>
        <authorList>
            <person name="Park S."/>
        </authorList>
    </citation>
    <scope>NUCLEOTIDE SEQUENCE [LARGE SCALE GENOMIC DNA]</scope>
    <source>
        <strain evidence="5">chi3</strain>
    </source>
</reference>
<dbReference type="InterPro" id="IPR043128">
    <property type="entry name" value="Rev_trsase/Diguanyl_cyclase"/>
</dbReference>
<dbReference type="Gene3D" id="3.30.70.270">
    <property type="match status" value="1"/>
</dbReference>
<dbReference type="PROSITE" id="PS50887">
    <property type="entry name" value="GGDEF"/>
    <property type="match status" value="1"/>
</dbReference>
<evidence type="ECO:0000313" key="5">
    <source>
        <dbReference type="Proteomes" id="UP001218788"/>
    </source>
</evidence>
<dbReference type="Gene3D" id="3.30.70.2220">
    <property type="entry name" value="CRISPR-Cas system, Cmr2 subunit, D1 domain, cysteine cluster"/>
    <property type="match status" value="1"/>
</dbReference>
<dbReference type="InterPro" id="IPR024615">
    <property type="entry name" value="CRISPR-assoc_Cmr2_N"/>
</dbReference>
<gene>
    <name evidence="4" type="primary">cas10</name>
    <name evidence="4" type="ORF">OIK42_15020</name>
</gene>
<proteinExistence type="predicted"/>
<dbReference type="InterPro" id="IPR013407">
    <property type="entry name" value="CRISPR-assoc_prot_Cmr2"/>
</dbReference>
<dbReference type="InterPro" id="IPR038242">
    <property type="entry name" value="Cmr2_N"/>
</dbReference>
<dbReference type="InterPro" id="IPR000160">
    <property type="entry name" value="GGDEF_dom"/>
</dbReference>
<organism evidence="4 5">
    <name type="scientific">Alteromonas gilva</name>
    <dbReference type="NCBI Taxonomy" id="2987522"/>
    <lineage>
        <taxon>Bacteria</taxon>
        <taxon>Pseudomonadati</taxon>
        <taxon>Pseudomonadota</taxon>
        <taxon>Gammaproteobacteria</taxon>
        <taxon>Alteromonadales</taxon>
        <taxon>Alteromonadaceae</taxon>
        <taxon>Alteromonas/Salinimonas group</taxon>
        <taxon>Alteromonas</taxon>
    </lineage>
</organism>
<evidence type="ECO:0000256" key="2">
    <source>
        <dbReference type="ARBA" id="ARBA00023118"/>
    </source>
</evidence>
<dbReference type="Pfam" id="PF22335">
    <property type="entry name" value="Cas10-Cmr2_palm2"/>
    <property type="match status" value="1"/>
</dbReference>
<comment type="caution">
    <text evidence="4">The sequence shown here is derived from an EMBL/GenBank/DDBJ whole genome shotgun (WGS) entry which is preliminary data.</text>
</comment>
<sequence>MAEKNKEQCFFHFSIGPVHRFVTQARRTRDYWAGSFLLSWLTAVAMRAVEKQGGTLVLPLLDEQFRHAMANPLEPGPRIARLPNRFSASFEGKAEDRVNEFTQVATTVRQMWLFLCEQVWAHSVSPAFQGDTPVSAQLVWEQQTKSFFDIRWVATPTLAEGHSAMAARSGWRNNTLQTGNTANGLQCALIQGLQELSGYTENGRHSSLKRRAKEEFWQVLRNYRFTDSARPIPLTYDLREGEFLSAIAFIKRRFIYIFDDLLLTADIEERLQNPSSVGSLREYLSGYWNKLARKPIEQDSSTPEPSDYDISGWRIQSRIPSLAYIAASDWLKRVIIKIDSINDNDIRQKLLRDWAELARSFGQMVTDNARKEDKNVLCVLNRTIGTCNHQDVSDVFADIVGLDGTAFYKTELVNKNNYSDLMPEQFNRLSKAPVSNLTNLYSEWLTPSPYYALLAMDGDKFGDYITSNLYSAKSKSDENIEEFNQKLNAFTQKAEAIVESHHGGFLVYVGGEDILALLPAANALACACDLREHFCQTFRQNQNLSVSAAVNFAHFKVPFGKMIRETESMLGDVAKNQAGRDSLAVSLWNQGNCQFQWFSRWDSIPQDAQSELSYVYSRSNCNETDSPRSLIDNNSLRITQLCDQIRELKISRRGLYQAIRRLENSNSITKRPFGISREELLAPNITPHNQKLDANILNSLIENDFARDAEGADRLALKGFAKALIDFSQCRIGVEIVNNDKTKSLTTRICQGYLNPEAIKFLLFVLSDYKEVEA</sequence>